<name>A0A8K9XR79_ONCMY</name>
<proteinExistence type="predicted"/>
<evidence type="ECO:0000313" key="2">
    <source>
        <dbReference type="Proteomes" id="UP000694395"/>
    </source>
</evidence>
<dbReference type="Proteomes" id="UP000694395">
    <property type="component" value="Chromosome Y"/>
</dbReference>
<sequence>MNFNHTAFWSSDPSRLSSSEEEEEIPYIPCCVVMCCCLAMLLSLGLSLCSVVLSLLSSCLNCNKHTQCGGAETLTHTILKNDTSSVLFTGLPLSVFFDHVACLQKFYTANFKMHNANQILVKLQLNLLRGELAERVAVSQGGVSRIHSCWIDTMEEHMSIFIPWLPRETIQNTVLVLQREVPQYHLVFISLAYGARCSDKFITRNSGFLEYLSLHSERRPARVIRRLKVFKIIYQTCPINLMHKMDKVVRIWAALVDMQGEIIHKDAQ</sequence>
<reference evidence="1" key="3">
    <citation type="submission" date="2025-09" db="UniProtKB">
        <authorList>
            <consortium name="Ensembl"/>
        </authorList>
    </citation>
    <scope>IDENTIFICATION</scope>
</reference>
<accession>A0A8K9XR79</accession>
<dbReference type="AlphaFoldDB" id="A0A8K9XR79"/>
<organism evidence="1 2">
    <name type="scientific">Oncorhynchus mykiss</name>
    <name type="common">Rainbow trout</name>
    <name type="synonym">Salmo gairdneri</name>
    <dbReference type="NCBI Taxonomy" id="8022"/>
    <lineage>
        <taxon>Eukaryota</taxon>
        <taxon>Metazoa</taxon>
        <taxon>Chordata</taxon>
        <taxon>Craniata</taxon>
        <taxon>Vertebrata</taxon>
        <taxon>Euteleostomi</taxon>
        <taxon>Actinopterygii</taxon>
        <taxon>Neopterygii</taxon>
        <taxon>Teleostei</taxon>
        <taxon>Protacanthopterygii</taxon>
        <taxon>Salmoniformes</taxon>
        <taxon>Salmonidae</taxon>
        <taxon>Salmoninae</taxon>
        <taxon>Oncorhynchus</taxon>
    </lineage>
</organism>
<dbReference type="PANTHER" id="PTHR23080:SF143">
    <property type="entry name" value="SI:DKEY-56D12.4"/>
    <property type="match status" value="1"/>
</dbReference>
<evidence type="ECO:0000313" key="1">
    <source>
        <dbReference type="Ensembl" id="ENSOMYP00000137034.1"/>
    </source>
</evidence>
<keyword evidence="2" id="KW-1185">Reference proteome</keyword>
<reference evidence="1" key="1">
    <citation type="submission" date="2020-07" db="EMBL/GenBank/DDBJ databases">
        <title>A long reads based de novo assembly of the rainbow trout Arlee double haploid line genome.</title>
        <authorList>
            <person name="Gao G."/>
            <person name="Palti Y."/>
        </authorList>
    </citation>
    <scope>NUCLEOTIDE SEQUENCE [LARGE SCALE GENOMIC DNA]</scope>
</reference>
<protein>
    <submittedName>
        <fullName evidence="1">Uncharacterized protein</fullName>
    </submittedName>
</protein>
<dbReference type="Ensembl" id="ENSOMYT00000097343.2">
    <property type="protein sequence ID" value="ENSOMYP00000137034.1"/>
    <property type="gene ID" value="ENSOMYG00000041268.2"/>
</dbReference>
<reference evidence="1" key="2">
    <citation type="submission" date="2025-08" db="UniProtKB">
        <authorList>
            <consortium name="Ensembl"/>
        </authorList>
    </citation>
    <scope>IDENTIFICATION</scope>
</reference>
<dbReference type="PANTHER" id="PTHR23080">
    <property type="entry name" value="THAP DOMAIN PROTEIN"/>
    <property type="match status" value="1"/>
</dbReference>